<reference evidence="2 3" key="1">
    <citation type="submission" date="2016-02" db="EMBL/GenBank/DDBJ databases">
        <title>Genome sequence of Marichromatium gracile YL-28, a purple sulfur bacterium.</title>
        <authorList>
            <person name="Zhao C."/>
            <person name="Hong X."/>
            <person name="Chen S."/>
            <person name="Yang S."/>
        </authorList>
    </citation>
    <scope>NUCLEOTIDE SEQUENCE [LARGE SCALE GENOMIC DNA]</scope>
    <source>
        <strain evidence="2 3">YL28</strain>
    </source>
</reference>
<dbReference type="RefSeq" id="WP_062273609.1">
    <property type="nucleotide sequence ID" value="NZ_LSYU01000036.1"/>
</dbReference>
<keyword evidence="3" id="KW-1185">Reference proteome</keyword>
<dbReference type="EMBL" id="LSYU01000036">
    <property type="protein sequence ID" value="KXX65256.1"/>
    <property type="molecule type" value="Genomic_DNA"/>
</dbReference>
<evidence type="ECO:0000256" key="1">
    <source>
        <dbReference type="SAM" id="SignalP"/>
    </source>
</evidence>
<dbReference type="InterPro" id="IPR010727">
    <property type="entry name" value="DUF1302"/>
</dbReference>
<dbReference type="SUPFAM" id="SSF56935">
    <property type="entry name" value="Porins"/>
    <property type="match status" value="1"/>
</dbReference>
<evidence type="ECO:0008006" key="4">
    <source>
        <dbReference type="Google" id="ProtNLM"/>
    </source>
</evidence>
<feature type="chain" id="PRO_5045716414" description="Alginate export protein" evidence="1">
    <location>
        <begin position="26"/>
        <end position="410"/>
    </location>
</feature>
<proteinExistence type="predicted"/>
<gene>
    <name evidence="2" type="ORF">AY586_10450</name>
</gene>
<comment type="caution">
    <text evidence="2">The sequence shown here is derived from an EMBL/GenBank/DDBJ whole genome shotgun (WGS) entry which is preliminary data.</text>
</comment>
<protein>
    <recommendedName>
        <fullName evidence="4">Alginate export protein</fullName>
    </recommendedName>
</protein>
<evidence type="ECO:0000313" key="2">
    <source>
        <dbReference type="EMBL" id="KXX65256.1"/>
    </source>
</evidence>
<dbReference type="Pfam" id="PF06980">
    <property type="entry name" value="DUF1302"/>
    <property type="match status" value="1"/>
</dbReference>
<evidence type="ECO:0000313" key="3">
    <source>
        <dbReference type="Proteomes" id="UP000075766"/>
    </source>
</evidence>
<accession>A0ABR5VHQ5</accession>
<feature type="signal peptide" evidence="1">
    <location>
        <begin position="1"/>
        <end position="25"/>
    </location>
</feature>
<keyword evidence="1" id="KW-0732">Signal</keyword>
<dbReference type="Proteomes" id="UP000075766">
    <property type="component" value="Unassembled WGS sequence"/>
</dbReference>
<organism evidence="2 3">
    <name type="scientific">Marichromatium gracile</name>
    <name type="common">Chromatium gracile</name>
    <dbReference type="NCBI Taxonomy" id="1048"/>
    <lineage>
        <taxon>Bacteria</taxon>
        <taxon>Pseudomonadati</taxon>
        <taxon>Pseudomonadota</taxon>
        <taxon>Gammaproteobacteria</taxon>
        <taxon>Chromatiales</taxon>
        <taxon>Chromatiaceae</taxon>
        <taxon>Marichromatium</taxon>
    </lineage>
</organism>
<sequence>MSFPSISRRLVAVLLCCCCLSPAAAGELLDTLSWDGFVETYQALQLAAPQDTQGSRARARLRLYAGEGDRQLFARITAERDLAFEGNRIELDEGYLDLVGRGWDARLGRQVVIWGRADGLRIVDRVSTLDSSESLTRELDEVRLGVDALRLRRLDDSSQITLIWSPRFRPGRAPSEVWALPDPVPEGVARAGVERPGSALDEGVFAARWSYYGAGLDLAVSVLHTWEDLPSLDRESGVDGALTLVPRHHRLTLWGLEFARPWQGFVFRGEAVYIQGQRLEPADWRDPLRREDLLHWMLGLDWTPGNNWTLIAQVSDAWIPGYGQGLASEAHTPVLTLGLTADLLRETLEFSNLLYVRPNEQGYYNRLSLDYAVTDRFHAGLGLDLFGGEEGAFAFYKENDQLWLKLKYSF</sequence>
<name>A0ABR5VHQ5_MARGR</name>